<protein>
    <submittedName>
        <fullName evidence="1">Unplaced genomic scaffold K443scaffold_444, whole genome shotgun sequence</fullName>
    </submittedName>
</protein>
<sequence length="426" mass="47977">MWRPYTPSAPPRPSLFLLVYKSKRLLVARPTSYDACLASTRQHFPEIPLNHNITFHTTDVDVCDGQLAEIPKNTWDIILPLLKSVTIKSEGPSIEQTSDGSDCHYTDSKEIEISILHKGSNNSFAIFVTPSTIMTEVFAAAESHFNTQEVDLYTSDLGISKTDTVEMLGLKNGDVIECMPVVLCRKPVIYLYSPSENFASVTLSLIRQWKFSVVYPVVPIKRVEGHLHEELEWKVRVCANGQLTEMNTGLDVAYLFWEARTDPSIPISPPQSPIIGHPSSDVEVFNPNDACLSDNDSVVISVDIVTPYLDTALKALGLHTEARTSFITYWLPEMLKHKHIALRFVPQSTYERAAPLKISPAPDIITRVFMLFKGVDEGLLSDWPLARDRAHRSADFWKDVVGVNYERSMDESLFRALEWGGMEVRH</sequence>
<accession>A0A0C9WN70</accession>
<dbReference type="OrthoDB" id="428577at2759"/>
<evidence type="ECO:0000313" key="2">
    <source>
        <dbReference type="Proteomes" id="UP000054477"/>
    </source>
</evidence>
<organism evidence="1 2">
    <name type="scientific">Laccaria amethystina LaAM-08-1</name>
    <dbReference type="NCBI Taxonomy" id="1095629"/>
    <lineage>
        <taxon>Eukaryota</taxon>
        <taxon>Fungi</taxon>
        <taxon>Dikarya</taxon>
        <taxon>Basidiomycota</taxon>
        <taxon>Agaricomycotina</taxon>
        <taxon>Agaricomycetes</taxon>
        <taxon>Agaricomycetidae</taxon>
        <taxon>Agaricales</taxon>
        <taxon>Agaricineae</taxon>
        <taxon>Hydnangiaceae</taxon>
        <taxon>Laccaria</taxon>
    </lineage>
</organism>
<keyword evidence="2" id="KW-1185">Reference proteome</keyword>
<gene>
    <name evidence="1" type="ORF">K443DRAFT_135456</name>
</gene>
<dbReference type="AlphaFoldDB" id="A0A0C9WN70"/>
<reference evidence="1 2" key="1">
    <citation type="submission" date="2014-04" db="EMBL/GenBank/DDBJ databases">
        <authorList>
            <consortium name="DOE Joint Genome Institute"/>
            <person name="Kuo A."/>
            <person name="Kohler A."/>
            <person name="Nagy L.G."/>
            <person name="Floudas D."/>
            <person name="Copeland A."/>
            <person name="Barry K.W."/>
            <person name="Cichocki N."/>
            <person name="Veneault-Fourrey C."/>
            <person name="LaButti K."/>
            <person name="Lindquist E.A."/>
            <person name="Lipzen A."/>
            <person name="Lundell T."/>
            <person name="Morin E."/>
            <person name="Murat C."/>
            <person name="Sun H."/>
            <person name="Tunlid A."/>
            <person name="Henrissat B."/>
            <person name="Grigoriev I.V."/>
            <person name="Hibbett D.S."/>
            <person name="Martin F."/>
            <person name="Nordberg H.P."/>
            <person name="Cantor M.N."/>
            <person name="Hua S.X."/>
        </authorList>
    </citation>
    <scope>NUCLEOTIDE SEQUENCE [LARGE SCALE GENOMIC DNA]</scope>
    <source>
        <strain evidence="1 2">LaAM-08-1</strain>
    </source>
</reference>
<proteinExistence type="predicted"/>
<evidence type="ECO:0000313" key="1">
    <source>
        <dbReference type="EMBL" id="KIJ91690.1"/>
    </source>
</evidence>
<reference evidence="2" key="2">
    <citation type="submission" date="2015-01" db="EMBL/GenBank/DDBJ databases">
        <title>Evolutionary Origins and Diversification of the Mycorrhizal Mutualists.</title>
        <authorList>
            <consortium name="DOE Joint Genome Institute"/>
            <consortium name="Mycorrhizal Genomics Consortium"/>
            <person name="Kohler A."/>
            <person name="Kuo A."/>
            <person name="Nagy L.G."/>
            <person name="Floudas D."/>
            <person name="Copeland A."/>
            <person name="Barry K.W."/>
            <person name="Cichocki N."/>
            <person name="Veneault-Fourrey C."/>
            <person name="LaButti K."/>
            <person name="Lindquist E.A."/>
            <person name="Lipzen A."/>
            <person name="Lundell T."/>
            <person name="Morin E."/>
            <person name="Murat C."/>
            <person name="Riley R."/>
            <person name="Ohm R."/>
            <person name="Sun H."/>
            <person name="Tunlid A."/>
            <person name="Henrissat B."/>
            <person name="Grigoriev I.V."/>
            <person name="Hibbett D.S."/>
            <person name="Martin F."/>
        </authorList>
    </citation>
    <scope>NUCLEOTIDE SEQUENCE [LARGE SCALE GENOMIC DNA]</scope>
    <source>
        <strain evidence="2">LaAM-08-1</strain>
    </source>
</reference>
<dbReference type="HOGENOM" id="CLU_028134_0_0_1"/>
<dbReference type="STRING" id="1095629.A0A0C9WN70"/>
<dbReference type="EMBL" id="KN838979">
    <property type="protein sequence ID" value="KIJ91690.1"/>
    <property type="molecule type" value="Genomic_DNA"/>
</dbReference>
<dbReference type="Proteomes" id="UP000054477">
    <property type="component" value="Unassembled WGS sequence"/>
</dbReference>
<name>A0A0C9WN70_9AGAR</name>